<keyword evidence="1 5" id="KW-0732">Signal</keyword>
<feature type="domain" description="Gnk2-homologous" evidence="6">
    <location>
        <begin position="29"/>
        <end position="133"/>
    </location>
</feature>
<feature type="signal peptide" evidence="5">
    <location>
        <begin position="1"/>
        <end position="25"/>
    </location>
</feature>
<keyword evidence="7" id="KW-0808">Transferase</keyword>
<dbReference type="PANTHER" id="PTHR32099:SF42">
    <property type="entry name" value="CYSTEINE-RICH RECEPTOR-LIKE PROTEIN KINASE 9-RELATED"/>
    <property type="match status" value="1"/>
</dbReference>
<comment type="caution">
    <text evidence="7">The sequence shown here is derived from an EMBL/GenBank/DDBJ whole genome shotgun (WGS) entry which is preliminary data.</text>
</comment>
<dbReference type="PROSITE" id="PS51473">
    <property type="entry name" value="GNK2"/>
    <property type="match status" value="2"/>
</dbReference>
<organism evidence="7 8">
    <name type="scientific">Senna tora</name>
    <dbReference type="NCBI Taxonomy" id="362788"/>
    <lineage>
        <taxon>Eukaryota</taxon>
        <taxon>Viridiplantae</taxon>
        <taxon>Streptophyta</taxon>
        <taxon>Embryophyta</taxon>
        <taxon>Tracheophyta</taxon>
        <taxon>Spermatophyta</taxon>
        <taxon>Magnoliopsida</taxon>
        <taxon>eudicotyledons</taxon>
        <taxon>Gunneridae</taxon>
        <taxon>Pentapetalae</taxon>
        <taxon>rosids</taxon>
        <taxon>fabids</taxon>
        <taxon>Fabales</taxon>
        <taxon>Fabaceae</taxon>
        <taxon>Caesalpinioideae</taxon>
        <taxon>Cassia clade</taxon>
        <taxon>Senna</taxon>
    </lineage>
</organism>
<evidence type="ECO:0000259" key="6">
    <source>
        <dbReference type="PROSITE" id="PS51473"/>
    </source>
</evidence>
<dbReference type="SUPFAM" id="SSF56112">
    <property type="entry name" value="Protein kinase-like (PK-like)"/>
    <property type="match status" value="1"/>
</dbReference>
<keyword evidence="7" id="KW-0675">Receptor</keyword>
<evidence type="ECO:0000313" key="7">
    <source>
        <dbReference type="EMBL" id="KAF7811122.1"/>
    </source>
</evidence>
<accession>A0A834SXC9</accession>
<dbReference type="GO" id="GO:0016301">
    <property type="term" value="F:kinase activity"/>
    <property type="evidence" value="ECO:0007669"/>
    <property type="project" value="UniProtKB-KW"/>
</dbReference>
<feature type="domain" description="Gnk2-homologous" evidence="6">
    <location>
        <begin position="141"/>
        <end position="267"/>
    </location>
</feature>
<feature type="chain" id="PRO_5033036881" evidence="5">
    <location>
        <begin position="26"/>
        <end position="435"/>
    </location>
</feature>
<dbReference type="EMBL" id="JAAIUW010000010">
    <property type="protein sequence ID" value="KAF7811122.1"/>
    <property type="molecule type" value="Genomic_DNA"/>
</dbReference>
<keyword evidence="8" id="KW-1185">Reference proteome</keyword>
<dbReference type="OrthoDB" id="1430181at2759"/>
<evidence type="ECO:0000256" key="2">
    <source>
        <dbReference type="ARBA" id="ARBA00022737"/>
    </source>
</evidence>
<feature type="transmembrane region" description="Helical" evidence="4">
    <location>
        <begin position="294"/>
        <end position="316"/>
    </location>
</feature>
<dbReference type="CDD" id="cd23509">
    <property type="entry name" value="Gnk2-like"/>
    <property type="match status" value="2"/>
</dbReference>
<feature type="compositionally biased region" description="Polar residues" evidence="3">
    <location>
        <begin position="407"/>
        <end position="427"/>
    </location>
</feature>
<dbReference type="AlphaFoldDB" id="A0A834SXC9"/>
<evidence type="ECO:0000256" key="4">
    <source>
        <dbReference type="SAM" id="Phobius"/>
    </source>
</evidence>
<sequence length="435" mass="48463">MMGSIKHSITLVSLLLLGILSFAIGTRSSDGFFSFSCASRYNATSIYKANVKALLSYLISNATVENGFYSTIVGWGTAYSISGRFLCRGDVTPSTCQHCVTFAANQTLEHCPEGTEFTAYNDLCTLSYTNQSFKPDSLVPNTVSWKTANKTEISDSQLDHFNNITLGLFRDLAKQAANSSGSGGKKFATEEVNFTSTRKVYGLAQCMPDLEAWDCTRCFEKAFEELRGCCEYWREVPDIVRTCCDKGSTSIRIVVSGCNMRYEMYPFYNVTKASLAIANTPHLRNKKDSGARTVIMIVVPTVVSVMLFCLGCLLLMRRQTRKTYKAAWKEWKHETALQVLDPCLIESCCETEVTKCLQIGLLCVQENPDDRPTIAKVVSYLDNVWVELPVPTEPAFFMHARHNPNIINPGSGQPNSQSPRPSSLNEISKSELWPR</sequence>
<keyword evidence="2" id="KW-0677">Repeat</keyword>
<keyword evidence="4" id="KW-0472">Membrane</keyword>
<dbReference type="InterPro" id="IPR011009">
    <property type="entry name" value="Kinase-like_dom_sf"/>
</dbReference>
<feature type="region of interest" description="Disordered" evidence="3">
    <location>
        <begin position="407"/>
        <end position="435"/>
    </location>
</feature>
<dbReference type="Gene3D" id="3.30.430.20">
    <property type="entry name" value="Gnk2 domain, C-X8-C-X2-C motif"/>
    <property type="match status" value="2"/>
</dbReference>
<dbReference type="InterPro" id="IPR002902">
    <property type="entry name" value="GNK2"/>
</dbReference>
<dbReference type="Gene3D" id="1.10.510.10">
    <property type="entry name" value="Transferase(Phosphotransferase) domain 1"/>
    <property type="match status" value="1"/>
</dbReference>
<protein>
    <submittedName>
        <fullName evidence="7">Cysteine-rich receptor-like protein kinase 10</fullName>
    </submittedName>
</protein>
<proteinExistence type="predicted"/>
<keyword evidence="4" id="KW-0812">Transmembrane</keyword>
<reference evidence="7" key="1">
    <citation type="submission" date="2020-09" db="EMBL/GenBank/DDBJ databases">
        <title>Genome-Enabled Discovery of Anthraquinone Biosynthesis in Senna tora.</title>
        <authorList>
            <person name="Kang S.-H."/>
            <person name="Pandey R.P."/>
            <person name="Lee C.-M."/>
            <person name="Sim J.-S."/>
            <person name="Jeong J.-T."/>
            <person name="Choi B.-S."/>
            <person name="Jung M."/>
            <person name="Ginzburg D."/>
            <person name="Zhao K."/>
            <person name="Won S.Y."/>
            <person name="Oh T.-J."/>
            <person name="Yu Y."/>
            <person name="Kim N.-H."/>
            <person name="Lee O.R."/>
            <person name="Lee T.-H."/>
            <person name="Bashyal P."/>
            <person name="Kim T.-S."/>
            <person name="Lee W.-H."/>
            <person name="Kawkins C."/>
            <person name="Kim C.-K."/>
            <person name="Kim J.S."/>
            <person name="Ahn B.O."/>
            <person name="Rhee S.Y."/>
            <person name="Sohng J.K."/>
        </authorList>
    </citation>
    <scope>NUCLEOTIDE SEQUENCE</scope>
    <source>
        <tissue evidence="7">Leaf</tissue>
    </source>
</reference>
<keyword evidence="7" id="KW-0418">Kinase</keyword>
<dbReference type="PANTHER" id="PTHR32099">
    <property type="entry name" value="CYSTEINE-RICH REPEAT SECRETORY PROTEIN"/>
    <property type="match status" value="1"/>
</dbReference>
<dbReference type="Proteomes" id="UP000634136">
    <property type="component" value="Unassembled WGS sequence"/>
</dbReference>
<evidence type="ECO:0000256" key="5">
    <source>
        <dbReference type="SAM" id="SignalP"/>
    </source>
</evidence>
<gene>
    <name evidence="7" type="ORF">G2W53_032098</name>
</gene>
<name>A0A834SXC9_9FABA</name>
<evidence type="ECO:0000313" key="8">
    <source>
        <dbReference type="Proteomes" id="UP000634136"/>
    </source>
</evidence>
<dbReference type="InterPro" id="IPR038408">
    <property type="entry name" value="GNK2_sf"/>
</dbReference>
<keyword evidence="4" id="KW-1133">Transmembrane helix</keyword>
<evidence type="ECO:0000256" key="1">
    <source>
        <dbReference type="ARBA" id="ARBA00022729"/>
    </source>
</evidence>
<evidence type="ECO:0000256" key="3">
    <source>
        <dbReference type="SAM" id="MobiDB-lite"/>
    </source>
</evidence>
<dbReference type="Pfam" id="PF01657">
    <property type="entry name" value="Stress-antifung"/>
    <property type="match status" value="2"/>
</dbReference>